<evidence type="ECO:0000313" key="2">
    <source>
        <dbReference type="Proteomes" id="UP000054270"/>
    </source>
</evidence>
<dbReference type="Gene3D" id="1.20.930.20">
    <property type="entry name" value="Adaptor protein Cbl, N-terminal domain"/>
    <property type="match status" value="1"/>
</dbReference>
<dbReference type="OrthoDB" id="61437at2759"/>
<dbReference type="STRING" id="945553.A0A0D2NJS5"/>
<dbReference type="EMBL" id="KN817614">
    <property type="protein sequence ID" value="KJA16821.1"/>
    <property type="molecule type" value="Genomic_DNA"/>
</dbReference>
<organism evidence="1 2">
    <name type="scientific">Hypholoma sublateritium (strain FD-334 SS-4)</name>
    <dbReference type="NCBI Taxonomy" id="945553"/>
    <lineage>
        <taxon>Eukaryota</taxon>
        <taxon>Fungi</taxon>
        <taxon>Dikarya</taxon>
        <taxon>Basidiomycota</taxon>
        <taxon>Agaricomycotina</taxon>
        <taxon>Agaricomycetes</taxon>
        <taxon>Agaricomycetidae</taxon>
        <taxon>Agaricales</taxon>
        <taxon>Agaricineae</taxon>
        <taxon>Strophariaceae</taxon>
        <taxon>Hypholoma</taxon>
    </lineage>
</organism>
<evidence type="ECO:0000313" key="1">
    <source>
        <dbReference type="EMBL" id="KJA16821.1"/>
    </source>
</evidence>
<dbReference type="InterPro" id="IPR036537">
    <property type="entry name" value="Adaptor_Cbl_N_dom_sf"/>
</dbReference>
<dbReference type="CDD" id="cd21037">
    <property type="entry name" value="MLKL_NTD"/>
    <property type="match status" value="1"/>
</dbReference>
<proteinExistence type="predicted"/>
<reference evidence="2" key="1">
    <citation type="submission" date="2014-04" db="EMBL/GenBank/DDBJ databases">
        <title>Evolutionary Origins and Diversification of the Mycorrhizal Mutualists.</title>
        <authorList>
            <consortium name="DOE Joint Genome Institute"/>
            <consortium name="Mycorrhizal Genomics Consortium"/>
            <person name="Kohler A."/>
            <person name="Kuo A."/>
            <person name="Nagy L.G."/>
            <person name="Floudas D."/>
            <person name="Copeland A."/>
            <person name="Barry K.W."/>
            <person name="Cichocki N."/>
            <person name="Veneault-Fourrey C."/>
            <person name="LaButti K."/>
            <person name="Lindquist E.A."/>
            <person name="Lipzen A."/>
            <person name="Lundell T."/>
            <person name="Morin E."/>
            <person name="Murat C."/>
            <person name="Riley R."/>
            <person name="Ohm R."/>
            <person name="Sun H."/>
            <person name="Tunlid A."/>
            <person name="Henrissat B."/>
            <person name="Grigoriev I.V."/>
            <person name="Hibbett D.S."/>
            <person name="Martin F."/>
        </authorList>
    </citation>
    <scope>NUCLEOTIDE SEQUENCE [LARGE SCALE GENOMIC DNA]</scope>
    <source>
        <strain evidence="2">FD-334 SS-4</strain>
    </source>
</reference>
<dbReference type="GO" id="GO:0007166">
    <property type="term" value="P:cell surface receptor signaling pathway"/>
    <property type="evidence" value="ECO:0007669"/>
    <property type="project" value="InterPro"/>
</dbReference>
<sequence>MSQIRMMGFMGAHNDNGNLHHDASRGVTGETLAKSHLTPRLINVANIVDPAVSNNPVLSAAIQVLDQISEVGKVVPFVSPAFVILKIIIDLERRAVDVDIKCNDLLERITFLLSHLPMLKKVEITPATRTVVGRINDALKDAAALIAAYRRQGPVARRLRLSNRDKFTACADALSNCSGDLLTSLQIHQTIKLDVLTRGVPLDAEDTAAETFVLSHGGSVDAVVYDRVLVREFAQERKLSMDDTVMEQLNTNLTETIQQTHARLEGFLRDNVSTSITEGLKTLALEKLIAESEQKFTCVQCDKEFTEHSNGPKACSFHRSNSQDRRSSVFECCGTTSPCQFGSHRIKHHSDYPYGAFFASRFSYRSYGLAGRFLKWANVEDRDLENDETEKASVGQLLSWTNEGPNVNENIMFINIGHLWYDGAYYVDTFTAQELQTLNRSIRLSRRTLIFRTSPDPNKYAMGEWVLSDSGDICGVRVSAKTSTSAEPYVRVCYIDLATSTQSAPTVTLSEGGLRTYRPASPYILPHAVRIGPEFTPGASRPVRTDFKTVTTSSFAVILKTMSDPPLTANPMACPCDGDGDYFRGSISVFNKNDEISRKSVGIASVKALYRLVGDGDYIPLEKIKFVNEAGGLLPFTLFPSQARQIDFEIKVPRTQQDAKLDIHWRQGAYVARHRPLRLKIIIEDFEGEQASLVLEYVFQLESLGVFEKKDYYGELATFFFDNPTTMERHYIHVLDDSIHKSMTILDSFSKDIRYQALQKLVYKAIKSGQSELDLGIGRVCSSGVWEWAAYALIDLSCQRVYAIKFIMHDGNKVPKKQFGSINYVLCPPCVEESEEMRPVRYATETAALPPLDPYEQPAYVQDDVFDDAKPHIAAVGPTETSTAASGPTGEFYADLSGRLASMDTSLAALNPSLASIDANITLLNANLARIAVAFESLAANVSLLASKRM</sequence>
<gene>
    <name evidence="1" type="ORF">HYPSUDRAFT_219231</name>
</gene>
<name>A0A0D2NJS5_HYPSF</name>
<dbReference type="AlphaFoldDB" id="A0A0D2NJS5"/>
<dbReference type="InterPro" id="IPR059179">
    <property type="entry name" value="MLKL-like_MCAfunc"/>
</dbReference>
<keyword evidence="2" id="KW-1185">Reference proteome</keyword>
<protein>
    <submittedName>
        <fullName evidence="1">Uncharacterized protein</fullName>
    </submittedName>
</protein>
<dbReference type="Proteomes" id="UP000054270">
    <property type="component" value="Unassembled WGS sequence"/>
</dbReference>
<accession>A0A0D2NJS5</accession>